<dbReference type="PROSITE" id="PS51257">
    <property type="entry name" value="PROKAR_LIPOPROTEIN"/>
    <property type="match status" value="1"/>
</dbReference>
<accession>A0A6G7XJI7</accession>
<name>A0A6G7XJI7_9MICO</name>
<evidence type="ECO:0000313" key="1">
    <source>
        <dbReference type="EMBL" id="QIK64531.1"/>
    </source>
</evidence>
<evidence type="ECO:0008006" key="3">
    <source>
        <dbReference type="Google" id="ProtNLM"/>
    </source>
</evidence>
<dbReference type="Proteomes" id="UP000502677">
    <property type="component" value="Chromosome"/>
</dbReference>
<dbReference type="EMBL" id="CP049863">
    <property type="protein sequence ID" value="QIK64531.1"/>
    <property type="molecule type" value="Genomic_DNA"/>
</dbReference>
<dbReference type="RefSeq" id="WP_166292863.1">
    <property type="nucleotide sequence ID" value="NZ_CP049863.1"/>
</dbReference>
<sequence>MPSKAGNLGLTSAVVLLTSIGLTGCTTTSTDCQTYTRIMDEAAHRIAQADASDNAAMFSVMKNLEELLPSPKFASLSTVAGQYADALKVGDEAGIAKFSSSFVEATAAFDAECR</sequence>
<evidence type="ECO:0000313" key="2">
    <source>
        <dbReference type="Proteomes" id="UP000502677"/>
    </source>
</evidence>
<dbReference type="KEGG" id="lvi:G7068_15910"/>
<organism evidence="1 2">
    <name type="scientific">Leucobacter viscericola</name>
    <dbReference type="NCBI Taxonomy" id="2714935"/>
    <lineage>
        <taxon>Bacteria</taxon>
        <taxon>Bacillati</taxon>
        <taxon>Actinomycetota</taxon>
        <taxon>Actinomycetes</taxon>
        <taxon>Micrococcales</taxon>
        <taxon>Microbacteriaceae</taxon>
        <taxon>Leucobacter</taxon>
    </lineage>
</organism>
<dbReference type="AlphaFoldDB" id="A0A6G7XJI7"/>
<keyword evidence="2" id="KW-1185">Reference proteome</keyword>
<reference evidence="1 2" key="1">
    <citation type="submission" date="2020-03" db="EMBL/GenBank/DDBJ databases">
        <title>Leucobacter sp. nov., isolated from beetles.</title>
        <authorList>
            <person name="Hyun D.-W."/>
            <person name="Bae J.-W."/>
        </authorList>
    </citation>
    <scope>NUCLEOTIDE SEQUENCE [LARGE SCALE GENOMIC DNA]</scope>
    <source>
        <strain evidence="1 2">HDW9C</strain>
    </source>
</reference>
<gene>
    <name evidence="1" type="ORF">G7068_15910</name>
</gene>
<protein>
    <recommendedName>
        <fullName evidence="3">Lipoprotein</fullName>
    </recommendedName>
</protein>
<proteinExistence type="predicted"/>